<evidence type="ECO:0000313" key="3">
    <source>
        <dbReference type="Proteomes" id="UP000042958"/>
    </source>
</evidence>
<protein>
    <submittedName>
        <fullName evidence="2">Uncharacterized protein</fullName>
    </submittedName>
</protein>
<name>A0A0F7TNM8_PENBI</name>
<evidence type="ECO:0000256" key="1">
    <source>
        <dbReference type="SAM" id="Phobius"/>
    </source>
</evidence>
<keyword evidence="1" id="KW-0472">Membrane</keyword>
<dbReference type="OrthoDB" id="5230873at2759"/>
<reference evidence="3" key="1">
    <citation type="journal article" date="2015" name="Genome Announc.">
        <title>Draft genome sequence of the fungus Penicillium brasilianum MG11.</title>
        <authorList>
            <person name="Horn F."/>
            <person name="Linde J."/>
            <person name="Mattern D.J."/>
            <person name="Walther G."/>
            <person name="Guthke R."/>
            <person name="Brakhage A.A."/>
            <person name="Valiante V."/>
        </authorList>
    </citation>
    <scope>NUCLEOTIDE SEQUENCE [LARGE SCALE GENOMIC DNA]</scope>
    <source>
        <strain evidence="3">MG11</strain>
    </source>
</reference>
<feature type="transmembrane region" description="Helical" evidence="1">
    <location>
        <begin position="6"/>
        <end position="26"/>
    </location>
</feature>
<keyword evidence="1" id="KW-0812">Transmembrane</keyword>
<accession>A0A0F7TNM8</accession>
<keyword evidence="1" id="KW-1133">Transmembrane helix</keyword>
<keyword evidence="3" id="KW-1185">Reference proteome</keyword>
<sequence>MLCLYSFRLFLTYVLFGFTCSAWPLYGRGAAKQFRIYAFGANISGLQVFYADGIAKIGDPTQSNAAEVVPVYFTASSTGEYTWLAHADSSNATWSTKALYLADGGSGEVGFTSSDSTGKLTDVWWHYGHYVMIKVDGANFYANPIAGATGWYTLSWSNSGQGGLDQTLVTLRTIEPSTGSLLS</sequence>
<organism evidence="2 3">
    <name type="scientific">Penicillium brasilianum</name>
    <dbReference type="NCBI Taxonomy" id="104259"/>
    <lineage>
        <taxon>Eukaryota</taxon>
        <taxon>Fungi</taxon>
        <taxon>Dikarya</taxon>
        <taxon>Ascomycota</taxon>
        <taxon>Pezizomycotina</taxon>
        <taxon>Eurotiomycetes</taxon>
        <taxon>Eurotiomycetidae</taxon>
        <taxon>Eurotiales</taxon>
        <taxon>Aspergillaceae</taxon>
        <taxon>Penicillium</taxon>
    </lineage>
</organism>
<dbReference type="Proteomes" id="UP000042958">
    <property type="component" value="Unassembled WGS sequence"/>
</dbReference>
<dbReference type="EMBL" id="CDHK01000002">
    <property type="protein sequence ID" value="CEJ56567.1"/>
    <property type="molecule type" value="Genomic_DNA"/>
</dbReference>
<gene>
    <name evidence="2" type="ORF">PMG11_02769</name>
</gene>
<evidence type="ECO:0000313" key="2">
    <source>
        <dbReference type="EMBL" id="CEJ56567.1"/>
    </source>
</evidence>
<dbReference type="AlphaFoldDB" id="A0A0F7TNM8"/>
<proteinExistence type="predicted"/>